<comment type="caution">
    <text evidence="2">The sequence shown here is derived from an EMBL/GenBank/DDBJ whole genome shotgun (WGS) entry which is preliminary data.</text>
</comment>
<gene>
    <name evidence="2" type="ORF">M9458_011876</name>
</gene>
<reference evidence="2 3" key="1">
    <citation type="submission" date="2024-05" db="EMBL/GenBank/DDBJ databases">
        <title>Genome sequencing and assembly of Indian major carp, Cirrhinus mrigala (Hamilton, 1822).</title>
        <authorList>
            <person name="Mohindra V."/>
            <person name="Chowdhury L.M."/>
            <person name="Lal K."/>
            <person name="Jena J.K."/>
        </authorList>
    </citation>
    <scope>NUCLEOTIDE SEQUENCE [LARGE SCALE GENOMIC DNA]</scope>
    <source>
        <strain evidence="2">CM1030</strain>
        <tissue evidence="2">Blood</tissue>
    </source>
</reference>
<dbReference type="EMBL" id="JAMKFB020000005">
    <property type="protein sequence ID" value="KAL0193580.1"/>
    <property type="molecule type" value="Genomic_DNA"/>
</dbReference>
<protein>
    <submittedName>
        <fullName evidence="2">Uncharacterized protein</fullName>
    </submittedName>
</protein>
<sequence length="77" mass="9288">EAEKEVVRLKQTLQRSQKELQELRTALSEKEQKHQRRTARLEQQNKRWAQDIHRECVRLQELLKHNGQTVENKNSSD</sequence>
<evidence type="ECO:0000256" key="1">
    <source>
        <dbReference type="SAM" id="MobiDB-lite"/>
    </source>
</evidence>
<feature type="non-terminal residue" evidence="2">
    <location>
        <position position="1"/>
    </location>
</feature>
<keyword evidence="3" id="KW-1185">Reference proteome</keyword>
<evidence type="ECO:0000313" key="2">
    <source>
        <dbReference type="EMBL" id="KAL0193580.1"/>
    </source>
</evidence>
<name>A0ABD0R7D9_CIRMR</name>
<proteinExistence type="predicted"/>
<accession>A0ABD0R7D9</accession>
<feature type="non-terminal residue" evidence="2">
    <location>
        <position position="77"/>
    </location>
</feature>
<evidence type="ECO:0000313" key="3">
    <source>
        <dbReference type="Proteomes" id="UP001529510"/>
    </source>
</evidence>
<feature type="region of interest" description="Disordered" evidence="1">
    <location>
        <begin position="26"/>
        <end position="45"/>
    </location>
</feature>
<dbReference type="Proteomes" id="UP001529510">
    <property type="component" value="Unassembled WGS sequence"/>
</dbReference>
<dbReference type="AlphaFoldDB" id="A0ABD0R7D9"/>
<organism evidence="2 3">
    <name type="scientific">Cirrhinus mrigala</name>
    <name type="common">Mrigala</name>
    <dbReference type="NCBI Taxonomy" id="683832"/>
    <lineage>
        <taxon>Eukaryota</taxon>
        <taxon>Metazoa</taxon>
        <taxon>Chordata</taxon>
        <taxon>Craniata</taxon>
        <taxon>Vertebrata</taxon>
        <taxon>Euteleostomi</taxon>
        <taxon>Actinopterygii</taxon>
        <taxon>Neopterygii</taxon>
        <taxon>Teleostei</taxon>
        <taxon>Ostariophysi</taxon>
        <taxon>Cypriniformes</taxon>
        <taxon>Cyprinidae</taxon>
        <taxon>Labeoninae</taxon>
        <taxon>Labeonini</taxon>
        <taxon>Cirrhinus</taxon>
    </lineage>
</organism>